<accession>A0A1A0VTD1</accession>
<dbReference type="HAMAP" id="MF_00535">
    <property type="entry name" value="Cyanate_hydrat"/>
    <property type="match status" value="1"/>
</dbReference>
<dbReference type="NCBIfam" id="NF002773">
    <property type="entry name" value="PRK02866.1"/>
    <property type="match status" value="1"/>
</dbReference>
<evidence type="ECO:0000256" key="1">
    <source>
        <dbReference type="ARBA" id="ARBA00003561"/>
    </source>
</evidence>
<dbReference type="Pfam" id="PF21291">
    <property type="entry name" value="CYNS_N"/>
    <property type="match status" value="1"/>
</dbReference>
<dbReference type="NCBIfam" id="TIGR00673">
    <property type="entry name" value="cynS"/>
    <property type="match status" value="1"/>
</dbReference>
<feature type="domain" description="Cyanate lyase C-terminal" evidence="4">
    <location>
        <begin position="78"/>
        <end position="149"/>
    </location>
</feature>
<dbReference type="PRINTS" id="PR01693">
    <property type="entry name" value="CYANASE"/>
</dbReference>
<dbReference type="AlphaFoldDB" id="A0A1A0VTD1"/>
<evidence type="ECO:0000313" key="5">
    <source>
        <dbReference type="EMBL" id="OBB86483.1"/>
    </source>
</evidence>
<feature type="active site" evidence="3">
    <location>
        <position position="94"/>
    </location>
</feature>
<feature type="active site" evidence="3">
    <location>
        <position position="91"/>
    </location>
</feature>
<evidence type="ECO:0000256" key="3">
    <source>
        <dbReference type="HAMAP-Rule" id="MF_00535"/>
    </source>
</evidence>
<comment type="caution">
    <text evidence="5">The sequence shown here is derived from an EMBL/GenBank/DDBJ whole genome shotgun (WGS) entry which is preliminary data.</text>
</comment>
<dbReference type="SUPFAM" id="SSF55234">
    <property type="entry name" value="Cyanase C-terminal domain"/>
    <property type="match status" value="1"/>
</dbReference>
<evidence type="ECO:0000259" key="4">
    <source>
        <dbReference type="SMART" id="SM01116"/>
    </source>
</evidence>
<protein>
    <recommendedName>
        <fullName evidence="3">Cyanate hydratase</fullName>
        <shortName evidence="3">Cyanase</shortName>
        <ecNumber evidence="3">4.2.1.104</ecNumber>
    </recommendedName>
    <alternativeName>
        <fullName evidence="3">Cyanate hydrolase</fullName>
    </alternativeName>
    <alternativeName>
        <fullName evidence="3">Cyanate lyase</fullName>
    </alternativeName>
</protein>
<dbReference type="PIRSF" id="PIRSF001263">
    <property type="entry name" value="Cyanate_hydratas"/>
    <property type="match status" value="1"/>
</dbReference>
<dbReference type="InterPro" id="IPR003712">
    <property type="entry name" value="Cyanate_lyase_C"/>
</dbReference>
<dbReference type="OrthoDB" id="9785870at2"/>
<proteinExistence type="inferred from homology"/>
<dbReference type="GO" id="GO:0003677">
    <property type="term" value="F:DNA binding"/>
    <property type="evidence" value="ECO:0007669"/>
    <property type="project" value="InterPro"/>
</dbReference>
<dbReference type="InterPro" id="IPR048564">
    <property type="entry name" value="CYNS_N"/>
</dbReference>
<dbReference type="PANTHER" id="PTHR34186">
    <property type="entry name" value="CYANATE HYDRATASE"/>
    <property type="match status" value="1"/>
</dbReference>
<dbReference type="SUPFAM" id="SSF47413">
    <property type="entry name" value="lambda repressor-like DNA-binding domains"/>
    <property type="match status" value="1"/>
</dbReference>
<dbReference type="GO" id="GO:0008824">
    <property type="term" value="F:cyanate hydratase activity"/>
    <property type="evidence" value="ECO:0007669"/>
    <property type="project" value="UniProtKB-UniRule"/>
</dbReference>
<dbReference type="CDD" id="cd00559">
    <property type="entry name" value="Cyanase_C"/>
    <property type="match status" value="1"/>
</dbReference>
<keyword evidence="2 3" id="KW-0456">Lyase</keyword>
<gene>
    <name evidence="3" type="primary">cynS</name>
    <name evidence="5" type="ORF">A5760_04890</name>
</gene>
<organism evidence="5 6">
    <name type="scientific">Mycobacterium colombiense</name>
    <dbReference type="NCBI Taxonomy" id="339268"/>
    <lineage>
        <taxon>Bacteria</taxon>
        <taxon>Bacillati</taxon>
        <taxon>Actinomycetota</taxon>
        <taxon>Actinomycetes</taxon>
        <taxon>Mycobacteriales</taxon>
        <taxon>Mycobacteriaceae</taxon>
        <taxon>Mycobacterium</taxon>
        <taxon>Mycobacterium avium complex (MAC)</taxon>
    </lineage>
</organism>
<dbReference type="EMBL" id="LZSX01000029">
    <property type="protein sequence ID" value="OBB86483.1"/>
    <property type="molecule type" value="Genomic_DNA"/>
</dbReference>
<name>A0A1A0VTD1_9MYCO</name>
<dbReference type="Pfam" id="PF02560">
    <property type="entry name" value="Cyanate_lyase"/>
    <property type="match status" value="1"/>
</dbReference>
<dbReference type="InterPro" id="IPR008076">
    <property type="entry name" value="Cyanase"/>
</dbReference>
<comment type="similarity">
    <text evidence="3">Belongs to the cyanase family.</text>
</comment>
<dbReference type="PANTHER" id="PTHR34186:SF2">
    <property type="entry name" value="CYANATE HYDRATASE"/>
    <property type="match status" value="1"/>
</dbReference>
<comment type="catalytic activity">
    <reaction evidence="3">
        <text>cyanate + hydrogencarbonate + 3 H(+) = NH4(+) + 2 CO2</text>
        <dbReference type="Rhea" id="RHEA:11120"/>
        <dbReference type="ChEBI" id="CHEBI:15378"/>
        <dbReference type="ChEBI" id="CHEBI:16526"/>
        <dbReference type="ChEBI" id="CHEBI:17544"/>
        <dbReference type="ChEBI" id="CHEBI:28938"/>
        <dbReference type="ChEBI" id="CHEBI:29195"/>
        <dbReference type="EC" id="4.2.1.104"/>
    </reaction>
</comment>
<sequence length="161" mass="17564">MASTLTKADLAEAITLARVKQGLSWAEIAESIGKDLVWTVAALLGQHPLSPRDAAAVASLLGLDEEAVFALQMMPYRGSDASIAKDPTIYRFYEALAVYGPAIKELIYEEFGDGIMSAINFQMSVQRCPHPQGDRVVVTFDGKFLDYAWQHSAQQAQEAAK</sequence>
<dbReference type="InterPro" id="IPR036581">
    <property type="entry name" value="Cyanate_lyase_C_sf"/>
</dbReference>
<dbReference type="EC" id="4.2.1.104" evidence="3"/>
<comment type="function">
    <text evidence="1 3">Catalyzes the reaction of cyanate with bicarbonate to produce ammonia and carbon dioxide.</text>
</comment>
<dbReference type="Gene3D" id="3.30.1160.10">
    <property type="entry name" value="Cyanate lyase, C-terminal domain"/>
    <property type="match status" value="1"/>
</dbReference>
<feature type="active site" evidence="3">
    <location>
        <position position="117"/>
    </location>
</feature>
<reference evidence="5 6" key="1">
    <citation type="submission" date="2016-06" db="EMBL/GenBank/DDBJ databases">
        <authorList>
            <person name="Kjaerup R.B."/>
            <person name="Dalgaard T.S."/>
            <person name="Juul-Madsen H.R."/>
        </authorList>
    </citation>
    <scope>NUCLEOTIDE SEQUENCE [LARGE SCALE GENOMIC DNA]</scope>
    <source>
        <strain evidence="5 6">852002-51834_SCH5396731</strain>
    </source>
</reference>
<dbReference type="Gene3D" id="1.10.260.40">
    <property type="entry name" value="lambda repressor-like DNA-binding domains"/>
    <property type="match status" value="1"/>
</dbReference>
<evidence type="ECO:0000256" key="2">
    <source>
        <dbReference type="ARBA" id="ARBA00023239"/>
    </source>
</evidence>
<dbReference type="RefSeq" id="WP_064878762.1">
    <property type="nucleotide sequence ID" value="NZ_LZSX01000029.1"/>
</dbReference>
<dbReference type="SMART" id="SM01116">
    <property type="entry name" value="Cyanate_lyase"/>
    <property type="match status" value="1"/>
</dbReference>
<dbReference type="InterPro" id="IPR010982">
    <property type="entry name" value="Lambda_DNA-bd_dom_sf"/>
</dbReference>
<evidence type="ECO:0000313" key="6">
    <source>
        <dbReference type="Proteomes" id="UP000091914"/>
    </source>
</evidence>
<dbReference type="Proteomes" id="UP000091914">
    <property type="component" value="Unassembled WGS sequence"/>
</dbReference>